<feature type="signal peptide" evidence="10">
    <location>
        <begin position="1"/>
        <end position="22"/>
    </location>
</feature>
<feature type="transmembrane region" description="Helical" evidence="9">
    <location>
        <begin position="295"/>
        <end position="315"/>
    </location>
</feature>
<dbReference type="GeneTree" id="ENSGT00390000002174"/>
<evidence type="ECO:0000256" key="2">
    <source>
        <dbReference type="ARBA" id="ARBA00005748"/>
    </source>
</evidence>
<dbReference type="InterPro" id="IPR019358">
    <property type="entry name" value="NEMP_fam"/>
</dbReference>
<keyword evidence="7" id="KW-0539">Nucleus</keyword>
<feature type="transmembrane region" description="Helical" evidence="9">
    <location>
        <begin position="180"/>
        <end position="201"/>
    </location>
</feature>
<evidence type="ECO:0000313" key="12">
    <source>
        <dbReference type="Proteomes" id="UP000314982"/>
    </source>
</evidence>
<organism evidence="11 12">
    <name type="scientific">Hucho hucho</name>
    <name type="common">huchen</name>
    <dbReference type="NCBI Taxonomy" id="62062"/>
    <lineage>
        <taxon>Eukaryota</taxon>
        <taxon>Metazoa</taxon>
        <taxon>Chordata</taxon>
        <taxon>Craniata</taxon>
        <taxon>Vertebrata</taxon>
        <taxon>Euteleostomi</taxon>
        <taxon>Actinopterygii</taxon>
        <taxon>Neopterygii</taxon>
        <taxon>Teleostei</taxon>
        <taxon>Protacanthopterygii</taxon>
        <taxon>Salmoniformes</taxon>
        <taxon>Salmonidae</taxon>
        <taxon>Salmoninae</taxon>
        <taxon>Hucho</taxon>
    </lineage>
</organism>
<dbReference type="Ensembl" id="ENSHHUT00000078067.1">
    <property type="protein sequence ID" value="ENSHHUP00000075594.1"/>
    <property type="gene ID" value="ENSHHUG00000044283.1"/>
</dbReference>
<sequence>MMNPCSDISVLCILAVLANVVCVQVEGSLGFSDADCTYLKENQNTIHFGTRCFCYSSGTVIKWKDIWSTFQVRVTGEEGVYIVYPMEGTRNWYEPGHFLTLSWCLVNHYWPASPSVAREKSLDIPLEQEDVCFMVKTPRANSEHSLHVRGKRLNKIRFGLFACGLALFYFAGALCRSSLFFYSSGISVGVLSIVVFLLLILKNAIPRALFITLFGAGSGLSYLGYQTLFNHWEDITTHYWRHALGYLVVTGLISWAVCYKHGPISSERTLSLLTWGLQFLAMGLMYYGVTYPQASYLLLGILLVLKALPYAYRLLLGTCRLTGRLLASLLRVFGCCRKPQVRLLTAEEYREQGKVHTTASLEELRRLCTTPGFPAWETVLRLRSPQQFAAFLTGGGHVTTGEQQNHGQQYGPGAANNEDMLFTSAQHRVLGLGADEDLSEDEMDSSVRAPPTPSPLPLYTPTTPTTMPRPDISAPWQPPPYPAPFYPPYPPAPAAFTPPSEPHVIEEVEDEDMELF</sequence>
<feature type="transmembrane region" description="Helical" evidence="9">
    <location>
        <begin position="270"/>
        <end position="289"/>
    </location>
</feature>
<proteinExistence type="inferred from homology"/>
<dbReference type="GO" id="GO:0001556">
    <property type="term" value="P:oocyte maturation"/>
    <property type="evidence" value="ECO:0007669"/>
    <property type="project" value="Ensembl"/>
</dbReference>
<keyword evidence="4 10" id="KW-0732">Signal</keyword>
<dbReference type="PANTHER" id="PTHR13598:SF5">
    <property type="entry name" value="NUCLEAR ENVELOPE INTEGRAL MEMBRANE PROTEIN 2"/>
    <property type="match status" value="1"/>
</dbReference>
<evidence type="ECO:0000256" key="9">
    <source>
        <dbReference type="SAM" id="Phobius"/>
    </source>
</evidence>
<evidence type="ECO:0000256" key="1">
    <source>
        <dbReference type="ARBA" id="ARBA00004575"/>
    </source>
</evidence>
<comment type="similarity">
    <text evidence="2">Belongs to the NEMP family.</text>
</comment>
<reference evidence="11" key="3">
    <citation type="submission" date="2025-09" db="UniProtKB">
        <authorList>
            <consortium name="Ensembl"/>
        </authorList>
    </citation>
    <scope>IDENTIFICATION</scope>
</reference>
<dbReference type="PANTHER" id="PTHR13598">
    <property type="entry name" value="AT07567P-RELATED"/>
    <property type="match status" value="1"/>
</dbReference>
<reference evidence="11" key="2">
    <citation type="submission" date="2025-08" db="UniProtKB">
        <authorList>
            <consortium name="Ensembl"/>
        </authorList>
    </citation>
    <scope>IDENTIFICATION</scope>
</reference>
<protein>
    <submittedName>
        <fullName evidence="11">Nuclear envelope integral membrane protein 2</fullName>
    </submittedName>
</protein>
<evidence type="ECO:0000256" key="3">
    <source>
        <dbReference type="ARBA" id="ARBA00022692"/>
    </source>
</evidence>
<keyword evidence="12" id="KW-1185">Reference proteome</keyword>
<evidence type="ECO:0000313" key="11">
    <source>
        <dbReference type="Ensembl" id="ENSHHUP00000075594.1"/>
    </source>
</evidence>
<evidence type="ECO:0000256" key="6">
    <source>
        <dbReference type="ARBA" id="ARBA00023136"/>
    </source>
</evidence>
<keyword evidence="6 9" id="KW-0472">Membrane</keyword>
<feature type="compositionally biased region" description="Pro residues" evidence="8">
    <location>
        <begin position="476"/>
        <end position="493"/>
    </location>
</feature>
<keyword evidence="3 9" id="KW-0812">Transmembrane</keyword>
<dbReference type="GO" id="GO:0005637">
    <property type="term" value="C:nuclear inner membrane"/>
    <property type="evidence" value="ECO:0007669"/>
    <property type="project" value="UniProtKB-SubCell"/>
</dbReference>
<evidence type="ECO:0000256" key="4">
    <source>
        <dbReference type="ARBA" id="ARBA00022729"/>
    </source>
</evidence>
<feature type="transmembrane region" description="Helical" evidence="9">
    <location>
        <begin position="239"/>
        <end position="258"/>
    </location>
</feature>
<evidence type="ECO:0000256" key="8">
    <source>
        <dbReference type="SAM" id="MobiDB-lite"/>
    </source>
</evidence>
<feature type="region of interest" description="Disordered" evidence="8">
    <location>
        <begin position="437"/>
        <end position="501"/>
    </location>
</feature>
<comment type="subcellular location">
    <subcellularLocation>
        <location evidence="1">Nucleus inner membrane</location>
        <topology evidence="1">Multi-pass membrane protein</topology>
        <orientation evidence="1">Nucleoplasmic side</orientation>
    </subcellularLocation>
</comment>
<dbReference type="STRING" id="62062.ENSHHUP00000075594"/>
<accession>A0A4W5QTI5</accession>
<feature type="compositionally biased region" description="Low complexity" evidence="8">
    <location>
        <begin position="459"/>
        <end position="470"/>
    </location>
</feature>
<feature type="chain" id="PRO_5021448416" evidence="10">
    <location>
        <begin position="23"/>
        <end position="516"/>
    </location>
</feature>
<evidence type="ECO:0000256" key="5">
    <source>
        <dbReference type="ARBA" id="ARBA00022989"/>
    </source>
</evidence>
<evidence type="ECO:0000256" key="10">
    <source>
        <dbReference type="SAM" id="SignalP"/>
    </source>
</evidence>
<dbReference type="Proteomes" id="UP000314982">
    <property type="component" value="Unassembled WGS sequence"/>
</dbReference>
<feature type="transmembrane region" description="Helical" evidence="9">
    <location>
        <begin position="208"/>
        <end position="227"/>
    </location>
</feature>
<keyword evidence="5 9" id="KW-1133">Transmembrane helix</keyword>
<reference evidence="12" key="1">
    <citation type="submission" date="2018-06" db="EMBL/GenBank/DDBJ databases">
        <title>Genome assembly of Danube salmon.</title>
        <authorList>
            <person name="Macqueen D.J."/>
            <person name="Gundappa M.K."/>
        </authorList>
    </citation>
    <scope>NUCLEOTIDE SEQUENCE [LARGE SCALE GENOMIC DNA]</scope>
</reference>
<name>A0A4W5QTI5_9TELE</name>
<feature type="transmembrane region" description="Helical" evidence="9">
    <location>
        <begin position="156"/>
        <end position="174"/>
    </location>
</feature>
<dbReference type="AlphaFoldDB" id="A0A4W5QTI5"/>
<evidence type="ECO:0000256" key="7">
    <source>
        <dbReference type="ARBA" id="ARBA00023242"/>
    </source>
</evidence>
<dbReference type="Pfam" id="PF10225">
    <property type="entry name" value="NEMP"/>
    <property type="match status" value="1"/>
</dbReference>